<dbReference type="PROSITE" id="PS50157">
    <property type="entry name" value="ZINC_FINGER_C2H2_2"/>
    <property type="match status" value="1"/>
</dbReference>
<accession>A0AA88XX74</accession>
<dbReference type="Pfam" id="PF20231">
    <property type="entry name" value="DUF6589"/>
    <property type="match status" value="1"/>
</dbReference>
<dbReference type="InterPro" id="IPR046496">
    <property type="entry name" value="DUF6589"/>
</dbReference>
<gene>
    <name evidence="3" type="ORF">FSP39_023731</name>
</gene>
<dbReference type="InterPro" id="IPR013087">
    <property type="entry name" value="Znf_C2H2_type"/>
</dbReference>
<evidence type="ECO:0000256" key="1">
    <source>
        <dbReference type="PROSITE-ProRule" id="PRU00042"/>
    </source>
</evidence>
<protein>
    <recommendedName>
        <fullName evidence="2">C2H2-type domain-containing protein</fullName>
    </recommendedName>
</protein>
<evidence type="ECO:0000313" key="3">
    <source>
        <dbReference type="EMBL" id="KAK3088791.1"/>
    </source>
</evidence>
<dbReference type="EMBL" id="VSWD01000011">
    <property type="protein sequence ID" value="KAK3088791.1"/>
    <property type="molecule type" value="Genomic_DNA"/>
</dbReference>
<comment type="caution">
    <text evidence="3">The sequence shown here is derived from an EMBL/GenBank/DDBJ whole genome shotgun (WGS) entry which is preliminary data.</text>
</comment>
<reference evidence="3" key="1">
    <citation type="submission" date="2019-08" db="EMBL/GenBank/DDBJ databases">
        <title>The improved chromosome-level genome for the pearl oyster Pinctada fucata martensii using PacBio sequencing and Hi-C.</title>
        <authorList>
            <person name="Zheng Z."/>
        </authorList>
    </citation>
    <scope>NUCLEOTIDE SEQUENCE</scope>
    <source>
        <strain evidence="3">ZZ-2019</strain>
        <tissue evidence="3">Adductor muscle</tissue>
    </source>
</reference>
<dbReference type="PROSITE" id="PS00028">
    <property type="entry name" value="ZINC_FINGER_C2H2_1"/>
    <property type="match status" value="1"/>
</dbReference>
<evidence type="ECO:0000313" key="4">
    <source>
        <dbReference type="Proteomes" id="UP001186944"/>
    </source>
</evidence>
<keyword evidence="1" id="KW-0863">Zinc-finger</keyword>
<dbReference type="GO" id="GO:0008270">
    <property type="term" value="F:zinc ion binding"/>
    <property type="evidence" value="ECO:0007669"/>
    <property type="project" value="UniProtKB-KW"/>
</dbReference>
<keyword evidence="1" id="KW-0479">Metal-binding</keyword>
<name>A0AA88XX74_PINIB</name>
<sequence length="315" mass="36485">MDLDTLTSTPENLPVFSLMNSSEKTAWLKSEAYKILDVLHINDFQSLDFLHEEIQKLDSDEMVLKAMLSGDVYSCAMCSKQYTKAAWLKKHLEKKHDFEFSKPDSARKESNPVQCFLFMSLLLRDTCDSYRMGDGERIVRNAYFEWLYARSLNHTKYSLWLWRLIAYVDAVLSPSESAEYKWNMTVNLKGGVQNNIPNDCCVELQVKNIKRQLNTQGSNKSFKSAQKICMTTQVVEDIMDKLQKSVKSFKPKGSRPEVDKSKDIDQIVQHLRKHGPVKSIKWDSFSKFKNPIAKISAPSLFEWINYNQKIASLYM</sequence>
<feature type="domain" description="C2H2-type" evidence="2">
    <location>
        <begin position="73"/>
        <end position="101"/>
    </location>
</feature>
<keyword evidence="4" id="KW-1185">Reference proteome</keyword>
<dbReference type="AlphaFoldDB" id="A0AA88XX74"/>
<organism evidence="3 4">
    <name type="scientific">Pinctada imbricata</name>
    <name type="common">Atlantic pearl-oyster</name>
    <name type="synonym">Pinctada martensii</name>
    <dbReference type="NCBI Taxonomy" id="66713"/>
    <lineage>
        <taxon>Eukaryota</taxon>
        <taxon>Metazoa</taxon>
        <taxon>Spiralia</taxon>
        <taxon>Lophotrochozoa</taxon>
        <taxon>Mollusca</taxon>
        <taxon>Bivalvia</taxon>
        <taxon>Autobranchia</taxon>
        <taxon>Pteriomorphia</taxon>
        <taxon>Pterioida</taxon>
        <taxon>Pterioidea</taxon>
        <taxon>Pteriidae</taxon>
        <taxon>Pinctada</taxon>
    </lineage>
</organism>
<proteinExistence type="predicted"/>
<evidence type="ECO:0000259" key="2">
    <source>
        <dbReference type="PROSITE" id="PS50157"/>
    </source>
</evidence>
<dbReference type="Proteomes" id="UP001186944">
    <property type="component" value="Unassembled WGS sequence"/>
</dbReference>
<keyword evidence="1" id="KW-0862">Zinc</keyword>